<evidence type="ECO:0000256" key="4">
    <source>
        <dbReference type="ARBA" id="ARBA00023015"/>
    </source>
</evidence>
<keyword evidence="4" id="KW-0805">Transcription regulation</keyword>
<dbReference type="EMBL" id="WSSB01000015">
    <property type="protein sequence ID" value="MXR38103.1"/>
    <property type="molecule type" value="Genomic_DNA"/>
</dbReference>
<gene>
    <name evidence="8" type="ORF">GQF02_14090</name>
</gene>
<dbReference type="SUPFAM" id="SSF46785">
    <property type="entry name" value="Winged helix' DNA-binding domain"/>
    <property type="match status" value="1"/>
</dbReference>
<dbReference type="CDD" id="cd00609">
    <property type="entry name" value="AAT_like"/>
    <property type="match status" value="1"/>
</dbReference>
<dbReference type="Gene3D" id="1.10.10.10">
    <property type="entry name" value="Winged helix-like DNA-binding domain superfamily/Winged helix DNA-binding domain"/>
    <property type="match status" value="1"/>
</dbReference>
<reference evidence="8 9" key="1">
    <citation type="submission" date="2019-12" db="EMBL/GenBank/DDBJ databases">
        <title>Neisseriaceae gen. nov. sp. Genome sequencing and assembly.</title>
        <authorList>
            <person name="Liu Z."/>
            <person name="Li A."/>
        </authorList>
    </citation>
    <scope>NUCLEOTIDE SEQUENCE [LARGE SCALE GENOMIC DNA]</scope>
    <source>
        <strain evidence="8 9">B2N2-7</strain>
    </source>
</reference>
<dbReference type="InterPro" id="IPR036388">
    <property type="entry name" value="WH-like_DNA-bd_sf"/>
</dbReference>
<protein>
    <recommendedName>
        <fullName evidence="2">Putative 8-amino-7-oxononanoate synthase</fullName>
    </recommendedName>
</protein>
<dbReference type="InterPro" id="IPR015424">
    <property type="entry name" value="PyrdxlP-dep_Trfase"/>
</dbReference>
<comment type="caution">
    <text evidence="8">The sequence shown here is derived from an EMBL/GenBank/DDBJ whole genome shotgun (WGS) entry which is preliminary data.</text>
</comment>
<dbReference type="InterPro" id="IPR051446">
    <property type="entry name" value="HTH_trans_reg/aminotransferase"/>
</dbReference>
<evidence type="ECO:0000259" key="7">
    <source>
        <dbReference type="PROSITE" id="PS50949"/>
    </source>
</evidence>
<dbReference type="CDD" id="cd07377">
    <property type="entry name" value="WHTH_GntR"/>
    <property type="match status" value="1"/>
</dbReference>
<evidence type="ECO:0000256" key="5">
    <source>
        <dbReference type="ARBA" id="ARBA00023125"/>
    </source>
</evidence>
<keyword evidence="3" id="KW-0663">Pyridoxal phosphate</keyword>
<keyword evidence="8" id="KW-0032">Aminotransferase</keyword>
<dbReference type="InterPro" id="IPR004839">
    <property type="entry name" value="Aminotransferase_I/II_large"/>
</dbReference>
<keyword evidence="6" id="KW-0804">Transcription</keyword>
<dbReference type="InterPro" id="IPR036390">
    <property type="entry name" value="WH_DNA-bd_sf"/>
</dbReference>
<evidence type="ECO:0000256" key="1">
    <source>
        <dbReference type="ARBA" id="ARBA00005384"/>
    </source>
</evidence>
<dbReference type="GO" id="GO:0008483">
    <property type="term" value="F:transaminase activity"/>
    <property type="evidence" value="ECO:0007669"/>
    <property type="project" value="UniProtKB-KW"/>
</dbReference>
<dbReference type="GO" id="GO:0003700">
    <property type="term" value="F:DNA-binding transcription factor activity"/>
    <property type="evidence" value="ECO:0007669"/>
    <property type="project" value="InterPro"/>
</dbReference>
<dbReference type="GO" id="GO:0030170">
    <property type="term" value="F:pyridoxal phosphate binding"/>
    <property type="evidence" value="ECO:0007669"/>
    <property type="project" value="InterPro"/>
</dbReference>
<dbReference type="SMART" id="SM00345">
    <property type="entry name" value="HTH_GNTR"/>
    <property type="match status" value="1"/>
</dbReference>
<name>A0A845C045_9NEIS</name>
<dbReference type="PANTHER" id="PTHR46577:SF2">
    <property type="entry name" value="TRANSCRIPTIONAL REGULATORY PROTEIN"/>
    <property type="match status" value="1"/>
</dbReference>
<dbReference type="AlphaFoldDB" id="A0A845C045"/>
<feature type="domain" description="HTH gntR-type" evidence="7">
    <location>
        <begin position="19"/>
        <end position="87"/>
    </location>
</feature>
<organism evidence="8 9">
    <name type="scientific">Craterilacuibacter sinensis</name>
    <dbReference type="NCBI Taxonomy" id="2686017"/>
    <lineage>
        <taxon>Bacteria</taxon>
        <taxon>Pseudomonadati</taxon>
        <taxon>Pseudomonadota</taxon>
        <taxon>Betaproteobacteria</taxon>
        <taxon>Neisseriales</taxon>
        <taxon>Neisseriaceae</taxon>
        <taxon>Craterilacuibacter</taxon>
    </lineage>
</organism>
<evidence type="ECO:0000313" key="8">
    <source>
        <dbReference type="EMBL" id="MXR38103.1"/>
    </source>
</evidence>
<keyword evidence="9" id="KW-1185">Reference proteome</keyword>
<evidence type="ECO:0000313" key="9">
    <source>
        <dbReference type="Proteomes" id="UP000467214"/>
    </source>
</evidence>
<evidence type="ECO:0000256" key="2">
    <source>
        <dbReference type="ARBA" id="ARBA00021531"/>
    </source>
</evidence>
<dbReference type="InterPro" id="IPR000524">
    <property type="entry name" value="Tscrpt_reg_HTH_GntR"/>
</dbReference>
<keyword evidence="8" id="KW-0808">Transferase</keyword>
<dbReference type="PROSITE" id="PS50949">
    <property type="entry name" value="HTH_GNTR"/>
    <property type="match status" value="1"/>
</dbReference>
<proteinExistence type="inferred from homology"/>
<evidence type="ECO:0000256" key="6">
    <source>
        <dbReference type="ARBA" id="ARBA00023163"/>
    </source>
</evidence>
<dbReference type="PANTHER" id="PTHR46577">
    <property type="entry name" value="HTH-TYPE TRANSCRIPTIONAL REGULATORY PROTEIN GABR"/>
    <property type="match status" value="1"/>
</dbReference>
<dbReference type="GO" id="GO:0003677">
    <property type="term" value="F:DNA binding"/>
    <property type="evidence" value="ECO:0007669"/>
    <property type="project" value="UniProtKB-KW"/>
</dbReference>
<dbReference type="Pfam" id="PF00155">
    <property type="entry name" value="Aminotran_1_2"/>
    <property type="match status" value="1"/>
</dbReference>
<evidence type="ECO:0000256" key="3">
    <source>
        <dbReference type="ARBA" id="ARBA00022898"/>
    </source>
</evidence>
<dbReference type="Proteomes" id="UP000467214">
    <property type="component" value="Unassembled WGS sequence"/>
</dbReference>
<keyword evidence="5" id="KW-0238">DNA-binding</keyword>
<dbReference type="Pfam" id="PF00392">
    <property type="entry name" value="GntR"/>
    <property type="match status" value="1"/>
</dbReference>
<accession>A0A845C045</accession>
<sequence length="469" mass="51961">MLRVLKAAKTKPMGKATNATLAEQIVMRLCDSIDQGILPPGSRLPSVRQYAQEHQISTFTVSEAYQRLVSRGYTVSRKGSGYFVAAQGRQSAHPSPALNTLPVDDDWLLSRIYQRDSKLLMAGCGWLPEHWYDREANARAMRAIARRNEPFHPYGDPKGYAPLRAEIARQLAREHLDVSPEHIILTQGASKALDMVACTLARPGDTLFIDEPGYCNLISCLRFRGFNLVGVPWTAQGPDLAQLEALLARHKPKLFFTNPLLHNPTGASYTLATAHAVMKLMDVHDCIVVEDNVAQPFHPKPQPPLCSLAAPGKSLYIGSFSKSLAPGLRVGYVASHSGHSELLLRYKMISGLTTPVLNEMLVMELNGAPGSRRQLDDARDALSQAQYLCQQRFHAAGWSLFAQPEHGLFLLAKPPTTCDAANLTERARKQGIMLAPGKLFSSSDGYQDWWRFNVAYSRNSLLWDFLDGK</sequence>
<dbReference type="InterPro" id="IPR015421">
    <property type="entry name" value="PyrdxlP-dep_Trfase_major"/>
</dbReference>
<dbReference type="Gene3D" id="3.40.640.10">
    <property type="entry name" value="Type I PLP-dependent aspartate aminotransferase-like (Major domain)"/>
    <property type="match status" value="1"/>
</dbReference>
<dbReference type="SUPFAM" id="SSF53383">
    <property type="entry name" value="PLP-dependent transferases"/>
    <property type="match status" value="1"/>
</dbReference>
<comment type="similarity">
    <text evidence="1">In the C-terminal section; belongs to the class-I pyridoxal-phosphate-dependent aminotransferase family.</text>
</comment>